<evidence type="ECO:0000256" key="6">
    <source>
        <dbReference type="PROSITE-ProRule" id="PRU00169"/>
    </source>
</evidence>
<evidence type="ECO:0000256" key="3">
    <source>
        <dbReference type="ARBA" id="ARBA00023125"/>
    </source>
</evidence>
<dbReference type="Gene3D" id="1.10.10.60">
    <property type="entry name" value="Homeodomain-like"/>
    <property type="match status" value="2"/>
</dbReference>
<dbReference type="GO" id="GO:0003700">
    <property type="term" value="F:DNA-binding transcription factor activity"/>
    <property type="evidence" value="ECO:0007669"/>
    <property type="project" value="InterPro"/>
</dbReference>
<proteinExistence type="predicted"/>
<reference evidence="9" key="1">
    <citation type="submission" date="2020-10" db="EMBL/GenBank/DDBJ databases">
        <authorList>
            <person name="Gilroy R."/>
        </authorList>
    </citation>
    <scope>NUCLEOTIDE SEQUENCE</scope>
    <source>
        <strain evidence="9">ChiBcec6-7307</strain>
    </source>
</reference>
<evidence type="ECO:0000256" key="4">
    <source>
        <dbReference type="ARBA" id="ARBA00023163"/>
    </source>
</evidence>
<comment type="caution">
    <text evidence="9">The sequence shown here is derived from an EMBL/GenBank/DDBJ whole genome shotgun (WGS) entry which is preliminary data.</text>
</comment>
<dbReference type="PROSITE" id="PS50110">
    <property type="entry name" value="RESPONSE_REGULATORY"/>
    <property type="match status" value="1"/>
</dbReference>
<reference evidence="9" key="2">
    <citation type="journal article" date="2021" name="PeerJ">
        <title>Extensive microbial diversity within the chicken gut microbiome revealed by metagenomics and culture.</title>
        <authorList>
            <person name="Gilroy R."/>
            <person name="Ravi A."/>
            <person name="Getino M."/>
            <person name="Pursley I."/>
            <person name="Horton D.L."/>
            <person name="Alikhan N.F."/>
            <person name="Baker D."/>
            <person name="Gharbi K."/>
            <person name="Hall N."/>
            <person name="Watson M."/>
            <person name="Adriaenssens E.M."/>
            <person name="Foster-Nyarko E."/>
            <person name="Jarju S."/>
            <person name="Secka A."/>
            <person name="Antonio M."/>
            <person name="Oren A."/>
            <person name="Chaudhuri R.R."/>
            <person name="La Ragione R."/>
            <person name="Hildebrand F."/>
            <person name="Pallen M.J."/>
        </authorList>
    </citation>
    <scope>NUCLEOTIDE SEQUENCE</scope>
    <source>
        <strain evidence="9">ChiBcec6-7307</strain>
    </source>
</reference>
<dbReference type="Gene3D" id="3.40.50.2300">
    <property type="match status" value="1"/>
</dbReference>
<comment type="function">
    <text evidence="5">May play the central regulatory role in sporulation. It may be an element of the effector pathway responsible for the activation of sporulation genes in response to nutritional stress. Spo0A may act in concert with spo0H (a sigma factor) to control the expression of some genes that are critical to the sporulation process.</text>
</comment>
<dbReference type="SMART" id="SM00448">
    <property type="entry name" value="REC"/>
    <property type="match status" value="1"/>
</dbReference>
<dbReference type="Proteomes" id="UP000886889">
    <property type="component" value="Unassembled WGS sequence"/>
</dbReference>
<keyword evidence="4" id="KW-0804">Transcription</keyword>
<dbReference type="GO" id="GO:0000160">
    <property type="term" value="P:phosphorelay signal transduction system"/>
    <property type="evidence" value="ECO:0007669"/>
    <property type="project" value="InterPro"/>
</dbReference>
<dbReference type="Pfam" id="PF12833">
    <property type="entry name" value="HTH_18"/>
    <property type="match status" value="1"/>
</dbReference>
<dbReference type="GO" id="GO:0043565">
    <property type="term" value="F:sequence-specific DNA binding"/>
    <property type="evidence" value="ECO:0007669"/>
    <property type="project" value="InterPro"/>
</dbReference>
<dbReference type="PROSITE" id="PS01124">
    <property type="entry name" value="HTH_ARAC_FAMILY_2"/>
    <property type="match status" value="1"/>
</dbReference>
<dbReference type="PANTHER" id="PTHR43280">
    <property type="entry name" value="ARAC-FAMILY TRANSCRIPTIONAL REGULATOR"/>
    <property type="match status" value="1"/>
</dbReference>
<sequence length="338" mass="39882">MIKVLIVDDDKLARKGIISLLNWEKHQMQVVGDVQNGRAALDFVREHEVNLVFVDIDMPEMDGIEFMEKCSQEKPDIRFVVLTFYEEFSYAQSVIRLGGLEYISKASLEFTDGDALLERIEKKYEERSRGTRGIKDETEGEWEKLKKEWDSLYWVFDTIFYEELKERTLTYEPDVRRMERQLIRCVGKMDELLERKDTDIPWFDTVLEELEWIGRMREEWRNAESDRGNEAVSIMKAVKIGEQDFAGRIHVSEVAARVGISRSYFSVRFKKYVGLTFGDFIQNLRIRRAKELLRQTDLSVLDVAEKSGYEDVYYFNRVFREKVCCSPGEYRKKEAGKL</sequence>
<dbReference type="Pfam" id="PF00072">
    <property type="entry name" value="Response_reg"/>
    <property type="match status" value="1"/>
</dbReference>
<dbReference type="InterPro" id="IPR018060">
    <property type="entry name" value="HTH_AraC"/>
</dbReference>
<feature type="domain" description="Response regulatory" evidence="8">
    <location>
        <begin position="3"/>
        <end position="120"/>
    </location>
</feature>
<dbReference type="SMART" id="SM00342">
    <property type="entry name" value="HTH_ARAC"/>
    <property type="match status" value="1"/>
</dbReference>
<dbReference type="PANTHER" id="PTHR43280:SF2">
    <property type="entry name" value="HTH-TYPE TRANSCRIPTIONAL REGULATOR EXSA"/>
    <property type="match status" value="1"/>
</dbReference>
<keyword evidence="3" id="KW-0238">DNA-binding</keyword>
<evidence type="ECO:0000313" key="9">
    <source>
        <dbReference type="EMBL" id="HIV23269.1"/>
    </source>
</evidence>
<dbReference type="InterPro" id="IPR001789">
    <property type="entry name" value="Sig_transdc_resp-reg_receiver"/>
</dbReference>
<feature type="domain" description="HTH araC/xylS-type" evidence="7">
    <location>
        <begin position="235"/>
        <end position="333"/>
    </location>
</feature>
<dbReference type="AlphaFoldDB" id="A0A9D1P002"/>
<evidence type="ECO:0000256" key="5">
    <source>
        <dbReference type="ARBA" id="ARBA00024867"/>
    </source>
</evidence>
<evidence type="ECO:0000256" key="2">
    <source>
        <dbReference type="ARBA" id="ARBA00023015"/>
    </source>
</evidence>
<protein>
    <recommendedName>
        <fullName evidence="1">Stage 0 sporulation protein A homolog</fullName>
    </recommendedName>
</protein>
<dbReference type="SUPFAM" id="SSF46689">
    <property type="entry name" value="Homeodomain-like"/>
    <property type="match status" value="2"/>
</dbReference>
<keyword evidence="2" id="KW-0805">Transcription regulation</keyword>
<organism evidence="9 10">
    <name type="scientific">Candidatus Merdiplasma excrementigallinarum</name>
    <dbReference type="NCBI Taxonomy" id="2840864"/>
    <lineage>
        <taxon>Bacteria</taxon>
        <taxon>Bacillati</taxon>
        <taxon>Bacillota</taxon>
        <taxon>Clostridia</taxon>
        <taxon>Lachnospirales</taxon>
        <taxon>Lachnospiraceae</taxon>
        <taxon>Lachnospiraceae incertae sedis</taxon>
        <taxon>Candidatus Merdiplasma</taxon>
    </lineage>
</organism>
<evidence type="ECO:0000256" key="1">
    <source>
        <dbReference type="ARBA" id="ARBA00018672"/>
    </source>
</evidence>
<dbReference type="EMBL" id="DVOS01000042">
    <property type="protein sequence ID" value="HIV23269.1"/>
    <property type="molecule type" value="Genomic_DNA"/>
</dbReference>
<keyword evidence="6" id="KW-0597">Phosphoprotein</keyword>
<accession>A0A9D1P002</accession>
<evidence type="ECO:0000259" key="8">
    <source>
        <dbReference type="PROSITE" id="PS50110"/>
    </source>
</evidence>
<evidence type="ECO:0000313" key="10">
    <source>
        <dbReference type="Proteomes" id="UP000886889"/>
    </source>
</evidence>
<feature type="modified residue" description="4-aspartylphosphate" evidence="6">
    <location>
        <position position="55"/>
    </location>
</feature>
<dbReference type="CDD" id="cd17536">
    <property type="entry name" value="REC_YesN-like"/>
    <property type="match status" value="1"/>
</dbReference>
<evidence type="ECO:0000259" key="7">
    <source>
        <dbReference type="PROSITE" id="PS01124"/>
    </source>
</evidence>
<name>A0A9D1P002_9FIRM</name>
<gene>
    <name evidence="9" type="ORF">IAC80_04950</name>
</gene>
<dbReference type="SUPFAM" id="SSF52172">
    <property type="entry name" value="CheY-like"/>
    <property type="match status" value="1"/>
</dbReference>
<dbReference type="InterPro" id="IPR011006">
    <property type="entry name" value="CheY-like_superfamily"/>
</dbReference>
<dbReference type="InterPro" id="IPR009057">
    <property type="entry name" value="Homeodomain-like_sf"/>
</dbReference>